<proteinExistence type="predicted"/>
<comment type="caution">
    <text evidence="2">The sequence shown here is derived from an EMBL/GenBank/DDBJ whole genome shotgun (WGS) entry which is preliminary data.</text>
</comment>
<feature type="compositionally biased region" description="Polar residues" evidence="1">
    <location>
        <begin position="1"/>
        <end position="10"/>
    </location>
</feature>
<evidence type="ECO:0000313" key="3">
    <source>
        <dbReference type="Proteomes" id="UP000198211"/>
    </source>
</evidence>
<gene>
    <name evidence="2" type="ORF">PHMEG_00022270</name>
</gene>
<protein>
    <submittedName>
        <fullName evidence="2">Uncharacterized protein</fullName>
    </submittedName>
</protein>
<dbReference type="Proteomes" id="UP000198211">
    <property type="component" value="Unassembled WGS sequence"/>
</dbReference>
<organism evidence="2 3">
    <name type="scientific">Phytophthora megakarya</name>
    <dbReference type="NCBI Taxonomy" id="4795"/>
    <lineage>
        <taxon>Eukaryota</taxon>
        <taxon>Sar</taxon>
        <taxon>Stramenopiles</taxon>
        <taxon>Oomycota</taxon>
        <taxon>Peronosporomycetes</taxon>
        <taxon>Peronosporales</taxon>
        <taxon>Peronosporaceae</taxon>
        <taxon>Phytophthora</taxon>
    </lineage>
</organism>
<sequence length="103" mass="11885">MEQVVEQQLNSRKRSERENKRLRKLLQTQRRKSRQLLRVLKANYMGAEVSSLAEVPADNSTVFEDLSSKLDEMILDVMRAPHKSILGSFSQIAARKVCHFLVT</sequence>
<dbReference type="EMBL" id="NBNE01004343">
    <property type="protein sequence ID" value="OWZ05610.1"/>
    <property type="molecule type" value="Genomic_DNA"/>
</dbReference>
<evidence type="ECO:0000313" key="2">
    <source>
        <dbReference type="EMBL" id="OWZ05610.1"/>
    </source>
</evidence>
<name>A0A225VM54_9STRA</name>
<reference evidence="3" key="1">
    <citation type="submission" date="2017-03" db="EMBL/GenBank/DDBJ databases">
        <title>Phytopthora megakarya and P. palmivora, two closely related causual agents of cacao black pod achieved similar genome size and gene model numbers by different mechanisms.</title>
        <authorList>
            <person name="Ali S."/>
            <person name="Shao J."/>
            <person name="Larry D.J."/>
            <person name="Kronmiller B."/>
            <person name="Shen D."/>
            <person name="Strem M.D."/>
            <person name="Melnick R.L."/>
            <person name="Guiltinan M.J."/>
            <person name="Tyler B.M."/>
            <person name="Meinhardt L.W."/>
            <person name="Bailey B.A."/>
        </authorList>
    </citation>
    <scope>NUCLEOTIDE SEQUENCE [LARGE SCALE GENOMIC DNA]</scope>
    <source>
        <strain evidence="3">zdho120</strain>
    </source>
</reference>
<keyword evidence="3" id="KW-1185">Reference proteome</keyword>
<evidence type="ECO:0000256" key="1">
    <source>
        <dbReference type="SAM" id="MobiDB-lite"/>
    </source>
</evidence>
<dbReference type="AlphaFoldDB" id="A0A225VM54"/>
<accession>A0A225VM54</accession>
<feature type="region of interest" description="Disordered" evidence="1">
    <location>
        <begin position="1"/>
        <end position="25"/>
    </location>
</feature>